<dbReference type="PANTHER" id="PTHR31459:SF2">
    <property type="entry name" value="OS03G0843300 PROTEIN"/>
    <property type="match status" value="1"/>
</dbReference>
<protein>
    <recommendedName>
        <fullName evidence="2">Water stress and hypersensitive response domain-containing protein</fullName>
    </recommendedName>
</protein>
<dbReference type="InterPro" id="IPR004864">
    <property type="entry name" value="LEA_2"/>
</dbReference>
<evidence type="ECO:0000313" key="3">
    <source>
        <dbReference type="EMBL" id="VAW51009.1"/>
    </source>
</evidence>
<dbReference type="Pfam" id="PF03168">
    <property type="entry name" value="LEA_2"/>
    <property type="match status" value="2"/>
</dbReference>
<dbReference type="AlphaFoldDB" id="A0A3B0WNV9"/>
<dbReference type="PROSITE" id="PS51257">
    <property type="entry name" value="PROKAR_LIPOPROTEIN"/>
    <property type="match status" value="1"/>
</dbReference>
<dbReference type="EMBL" id="UOFE01000011">
    <property type="protein sequence ID" value="VAW51009.1"/>
    <property type="molecule type" value="Genomic_DNA"/>
</dbReference>
<evidence type="ECO:0000259" key="2">
    <source>
        <dbReference type="SMART" id="SM00769"/>
    </source>
</evidence>
<dbReference type="SUPFAM" id="SSF117070">
    <property type="entry name" value="LEA14-like"/>
    <property type="match status" value="2"/>
</dbReference>
<proteinExistence type="inferred from homology"/>
<accession>A0A3B0WNV9</accession>
<feature type="domain" description="Water stress and hypersensitive response" evidence="2">
    <location>
        <begin position="160"/>
        <end position="282"/>
    </location>
</feature>
<sequence>MNIHSIRLALLFFTLTLVSCAELTKRADTIKPTAKITGTRLANITFEQVDLIFDLAIENKNPVSLKLAGLEYDLKVENQSLVSGTAAKAIKIKANSTSSVQLPITLKFEDLKNLPGELWSKDKIVYQLKSKFNINLPVIGNYAIPVTKKGEIPVPKVPEISIRDVKVKSISFISAELVARIEVNNPNDFDMGVSNLNYVLNINQQNWGQGEIKNTINIPKKGKGIVEIPLKLNLLSAGKSAYDVVTNKKPVEYQLKGNATINTALELLKTYNMPLDVSGKASFQ</sequence>
<dbReference type="InterPro" id="IPR045043">
    <property type="entry name" value="Lea14-like"/>
</dbReference>
<reference evidence="3" key="1">
    <citation type="submission" date="2018-06" db="EMBL/GenBank/DDBJ databases">
        <authorList>
            <person name="Zhirakovskaya E."/>
        </authorList>
    </citation>
    <scope>NUCLEOTIDE SEQUENCE</scope>
</reference>
<dbReference type="Gene3D" id="2.60.40.1820">
    <property type="match status" value="2"/>
</dbReference>
<feature type="domain" description="Water stress and hypersensitive response" evidence="2">
    <location>
        <begin position="34"/>
        <end position="151"/>
    </location>
</feature>
<name>A0A3B0WNV9_9ZZZZ</name>
<gene>
    <name evidence="3" type="ORF">MNBD_GAMMA05-2357</name>
</gene>
<dbReference type="PANTHER" id="PTHR31459">
    <property type="match status" value="1"/>
</dbReference>
<dbReference type="GO" id="GO:0009269">
    <property type="term" value="P:response to desiccation"/>
    <property type="evidence" value="ECO:0007669"/>
    <property type="project" value="InterPro"/>
</dbReference>
<comment type="similarity">
    <text evidence="1">Belongs to the LEA type 2 family.</text>
</comment>
<dbReference type="InterPro" id="IPR013990">
    <property type="entry name" value="WHy-dom"/>
</dbReference>
<dbReference type="SMART" id="SM00769">
    <property type="entry name" value="WHy"/>
    <property type="match status" value="2"/>
</dbReference>
<evidence type="ECO:0000256" key="1">
    <source>
        <dbReference type="ARBA" id="ARBA00005960"/>
    </source>
</evidence>
<organism evidence="3">
    <name type="scientific">hydrothermal vent metagenome</name>
    <dbReference type="NCBI Taxonomy" id="652676"/>
    <lineage>
        <taxon>unclassified sequences</taxon>
        <taxon>metagenomes</taxon>
        <taxon>ecological metagenomes</taxon>
    </lineage>
</organism>